<dbReference type="EMBL" id="BARU01034746">
    <property type="protein sequence ID" value="GAH67125.1"/>
    <property type="molecule type" value="Genomic_DNA"/>
</dbReference>
<name>X1ICY2_9ZZZZ</name>
<dbReference type="PANTHER" id="PTHR43293:SF3">
    <property type="entry name" value="CHOLESTEROL RING-CLEAVING HYDROLASE IPDB SUBUNIT"/>
    <property type="match status" value="1"/>
</dbReference>
<dbReference type="SUPFAM" id="SSF100950">
    <property type="entry name" value="NagB/RpiA/CoA transferase-like"/>
    <property type="match status" value="1"/>
</dbReference>
<feature type="non-terminal residue" evidence="1">
    <location>
        <position position="1"/>
    </location>
</feature>
<reference evidence="1" key="1">
    <citation type="journal article" date="2014" name="Front. Microbiol.">
        <title>High frequency of phylogenetically diverse reductive dehalogenase-homologous genes in deep subseafloor sedimentary metagenomes.</title>
        <authorList>
            <person name="Kawai M."/>
            <person name="Futagami T."/>
            <person name="Toyoda A."/>
            <person name="Takaki Y."/>
            <person name="Nishi S."/>
            <person name="Hori S."/>
            <person name="Arai W."/>
            <person name="Tsubouchi T."/>
            <person name="Morono Y."/>
            <person name="Uchiyama I."/>
            <person name="Ito T."/>
            <person name="Fujiyama A."/>
            <person name="Inagaki F."/>
            <person name="Takami H."/>
        </authorList>
    </citation>
    <scope>NUCLEOTIDE SEQUENCE</scope>
    <source>
        <strain evidence="1">Expedition CK06-06</strain>
    </source>
</reference>
<dbReference type="PANTHER" id="PTHR43293">
    <property type="entry name" value="ACETATE COA-TRANSFERASE YDIF"/>
    <property type="match status" value="1"/>
</dbReference>
<evidence type="ECO:0000313" key="1">
    <source>
        <dbReference type="EMBL" id="GAH67125.1"/>
    </source>
</evidence>
<dbReference type="Pfam" id="PF01144">
    <property type="entry name" value="CoA_trans"/>
    <property type="match status" value="1"/>
</dbReference>
<gene>
    <name evidence="1" type="ORF">S03H2_54489</name>
</gene>
<comment type="caution">
    <text evidence="1">The sequence shown here is derived from an EMBL/GenBank/DDBJ whole genome shotgun (WGS) entry which is preliminary data.</text>
</comment>
<dbReference type="GO" id="GO:0008410">
    <property type="term" value="F:CoA-transferase activity"/>
    <property type="evidence" value="ECO:0007669"/>
    <property type="project" value="InterPro"/>
</dbReference>
<dbReference type="Gene3D" id="3.40.1080.10">
    <property type="entry name" value="Glutaconate Coenzyme A-transferase"/>
    <property type="match status" value="1"/>
</dbReference>
<dbReference type="InterPro" id="IPR004165">
    <property type="entry name" value="CoA_trans_fam_I"/>
</dbReference>
<accession>X1ICY2</accession>
<dbReference type="InterPro" id="IPR037171">
    <property type="entry name" value="NagB/RpiA_transferase-like"/>
</dbReference>
<proteinExistence type="predicted"/>
<dbReference type="AlphaFoldDB" id="X1ICY2"/>
<sequence length="182" mass="20151">GAIAFSELVDAFDFCQRKELDVVFLGGAQIDKYGNTNLSAIGEYHRPKVSLPGGAATAHITSIMPKIVIWATRQSKRVFVEKVDFKTGVGYLDGGDSREKAGARPTIVKVATNLAVYGFDEKARMMKVESIHPGVTADMIRENTGFDIEIPPDVPTTEMPTEEELRTIIKLDPDNIRYTEFR</sequence>
<organism evidence="1">
    <name type="scientific">marine sediment metagenome</name>
    <dbReference type="NCBI Taxonomy" id="412755"/>
    <lineage>
        <taxon>unclassified sequences</taxon>
        <taxon>metagenomes</taxon>
        <taxon>ecological metagenomes</taxon>
    </lineage>
</organism>
<protein>
    <submittedName>
        <fullName evidence="1">Uncharacterized protein</fullName>
    </submittedName>
</protein>